<name>W6PR91_9BACE</name>
<dbReference type="AlphaFoldDB" id="W6PR91"/>
<protein>
    <submittedName>
        <fullName evidence="2">Uncharacterized protein</fullName>
    </submittedName>
</protein>
<evidence type="ECO:0000313" key="3">
    <source>
        <dbReference type="Proteomes" id="UP000019380"/>
    </source>
</evidence>
<dbReference type="Proteomes" id="UP000019380">
    <property type="component" value="Unassembled WGS sequence"/>
</dbReference>
<proteinExistence type="predicted"/>
<dbReference type="EMBL" id="CBXG010000046">
    <property type="protein sequence ID" value="CDM06505.1"/>
    <property type="molecule type" value="Genomic_DNA"/>
</dbReference>
<sequence length="55" mass="6546">MISSLRGENEKLKRDLESERGFYREKVSQCDDLKKFIESQRNLMDIVLKNNQSIL</sequence>
<organism evidence="2 3">
    <name type="scientific">Bacteroides xylanisolvens SD CC 1b</name>
    <dbReference type="NCBI Taxonomy" id="702447"/>
    <lineage>
        <taxon>Bacteria</taxon>
        <taxon>Pseudomonadati</taxon>
        <taxon>Bacteroidota</taxon>
        <taxon>Bacteroidia</taxon>
        <taxon>Bacteroidales</taxon>
        <taxon>Bacteroidaceae</taxon>
        <taxon>Bacteroides</taxon>
    </lineage>
</organism>
<dbReference type="EMBL" id="CBXG010000016">
    <property type="protein sequence ID" value="CDM03931.1"/>
    <property type="molecule type" value="Genomic_DNA"/>
</dbReference>
<gene>
    <name evidence="1" type="ORF">BN890_14980</name>
    <name evidence="2" type="ORF">BN890_41080</name>
</gene>
<accession>W6PR91</accession>
<evidence type="ECO:0000313" key="1">
    <source>
        <dbReference type="EMBL" id="CDM03931.1"/>
    </source>
</evidence>
<evidence type="ECO:0000313" key="2">
    <source>
        <dbReference type="EMBL" id="CDM06505.1"/>
    </source>
</evidence>
<comment type="caution">
    <text evidence="2">The sequence shown here is derived from an EMBL/GenBank/DDBJ whole genome shotgun (WGS) entry which is preliminary data.</text>
</comment>
<reference evidence="2 3" key="1">
    <citation type="submission" date="2013-12" db="EMBL/GenBank/DDBJ databases">
        <title>Improved hybrid genome assemblies of Bacteroides xylanisolvens SD CC 1b and Bacteroides xylanisolvens SD CC 2a using Illumina and 454 Sequencing.</title>
        <authorList>
            <person name="Ramaraj T."/>
            <person name="Sundararajan A."/>
            <person name="Mudge J."/>
            <person name="Schilkey F.D."/>
            <person name="Delvecchio V."/>
            <person name="Donlon M."/>
            <person name="Ziemer C."/>
        </authorList>
    </citation>
    <scope>NUCLEOTIDE SEQUENCE [LARGE SCALE GENOMIC DNA]</scope>
</reference>